<evidence type="ECO:0000256" key="1">
    <source>
        <dbReference type="SAM" id="MobiDB-lite"/>
    </source>
</evidence>
<dbReference type="EMBL" id="CP018477">
    <property type="protein sequence ID" value="ASV73284.1"/>
    <property type="molecule type" value="Genomic_DNA"/>
</dbReference>
<protein>
    <submittedName>
        <fullName evidence="2">Uncharacterized protein</fullName>
    </submittedName>
</protein>
<accession>A0A286RBD9</accession>
<name>A0A286RBD9_9BACT</name>
<gene>
    <name evidence="2" type="ORF">THTE_0682</name>
</gene>
<feature type="region of interest" description="Disordered" evidence="1">
    <location>
        <begin position="1"/>
        <end position="36"/>
    </location>
</feature>
<proteinExistence type="predicted"/>
<keyword evidence="3" id="KW-1185">Reference proteome</keyword>
<sequence length="70" mass="7884">MWGFPPEQGKPWPIRPSPEPLSPTRQASTGEPNVRWPDYRVPREIIFTAPPVPSQIVGPAENRRNPEAAE</sequence>
<evidence type="ECO:0000313" key="2">
    <source>
        <dbReference type="EMBL" id="ASV73284.1"/>
    </source>
</evidence>
<reference evidence="2 3" key="1">
    <citation type="journal article" name="Front. Microbiol.">
        <title>Sugar Metabolism of the First Thermophilic Planctomycete Thermogutta terrifontis: Comparative Genomic and Transcriptomic Approaches.</title>
        <authorList>
            <person name="Elcheninov A.G."/>
            <person name="Menzel P."/>
            <person name="Gudbergsdottir S.R."/>
            <person name="Slesarev A.I."/>
            <person name="Kadnikov V.V."/>
            <person name="Krogh A."/>
            <person name="Bonch-Osmolovskaya E.A."/>
            <person name="Peng X."/>
            <person name="Kublanov I.V."/>
        </authorList>
    </citation>
    <scope>NUCLEOTIDE SEQUENCE [LARGE SCALE GENOMIC DNA]</scope>
    <source>
        <strain evidence="2 3">R1</strain>
    </source>
</reference>
<dbReference type="Proteomes" id="UP000215086">
    <property type="component" value="Chromosome"/>
</dbReference>
<dbReference type="AlphaFoldDB" id="A0A286RBD9"/>
<dbReference type="KEGG" id="ttf:THTE_0682"/>
<organism evidence="2 3">
    <name type="scientific">Thermogutta terrifontis</name>
    <dbReference type="NCBI Taxonomy" id="1331910"/>
    <lineage>
        <taxon>Bacteria</taxon>
        <taxon>Pseudomonadati</taxon>
        <taxon>Planctomycetota</taxon>
        <taxon>Planctomycetia</taxon>
        <taxon>Pirellulales</taxon>
        <taxon>Thermoguttaceae</taxon>
        <taxon>Thermogutta</taxon>
    </lineage>
</organism>
<evidence type="ECO:0000313" key="3">
    <source>
        <dbReference type="Proteomes" id="UP000215086"/>
    </source>
</evidence>